<organism evidence="8 9">
    <name type="scientific">Chloropicon roscoffensis</name>
    <dbReference type="NCBI Taxonomy" id="1461544"/>
    <lineage>
        <taxon>Eukaryota</taxon>
        <taxon>Viridiplantae</taxon>
        <taxon>Chlorophyta</taxon>
        <taxon>Chloropicophyceae</taxon>
        <taxon>Chloropicales</taxon>
        <taxon>Chloropicaceae</taxon>
        <taxon>Chloropicon</taxon>
    </lineage>
</organism>
<proteinExistence type="inferred from homology"/>
<accession>A0AAX4PEG6</accession>
<dbReference type="PANTHER" id="PTHR16318">
    <property type="entry name" value="GAMMA-SECRETASE SUBUNIT PEN-2"/>
    <property type="match status" value="1"/>
</dbReference>
<sequence length="115" mass="12870">MARRPRVETADGEELRMSKARGLSRKLCVAGFFGLPFFWVVHLWYFWPELRKQRGDPFIKRNAAGTTAAFAVVMVALVGWICAYHIGGRRLLGDAAFEGLNVSNVNLDSLLQTNA</sequence>
<evidence type="ECO:0000256" key="7">
    <source>
        <dbReference type="SAM" id="Phobius"/>
    </source>
</evidence>
<dbReference type="GO" id="GO:0070765">
    <property type="term" value="C:gamma-secretase complex"/>
    <property type="evidence" value="ECO:0007669"/>
    <property type="project" value="TreeGrafter"/>
</dbReference>
<feature type="transmembrane region" description="Helical" evidence="7">
    <location>
        <begin position="27"/>
        <end position="47"/>
    </location>
</feature>
<reference evidence="8 9" key="1">
    <citation type="submission" date="2024-03" db="EMBL/GenBank/DDBJ databases">
        <title>Complete genome sequence of the green alga Chloropicon roscoffensis RCC1871.</title>
        <authorList>
            <person name="Lemieux C."/>
            <person name="Pombert J.-F."/>
            <person name="Otis C."/>
            <person name="Turmel M."/>
        </authorList>
    </citation>
    <scope>NUCLEOTIDE SEQUENCE [LARGE SCALE GENOMIC DNA]</scope>
    <source>
        <strain evidence="8 9">RCC1871</strain>
    </source>
</reference>
<name>A0AAX4PEG6_9CHLO</name>
<comment type="similarity">
    <text evidence="2">Belongs to the PEN-2 family.</text>
</comment>
<gene>
    <name evidence="8" type="ORF">HKI87_09g56830</name>
</gene>
<evidence type="ECO:0000256" key="3">
    <source>
        <dbReference type="ARBA" id="ARBA00022692"/>
    </source>
</evidence>
<keyword evidence="6 7" id="KW-0472">Membrane</keyword>
<dbReference type="PANTHER" id="PTHR16318:SF0">
    <property type="entry name" value="GAMMA-SECRETASE SUBUNIT PEN-2"/>
    <property type="match status" value="1"/>
</dbReference>
<dbReference type="Proteomes" id="UP001472866">
    <property type="component" value="Chromosome 09"/>
</dbReference>
<comment type="subcellular location">
    <subcellularLocation>
        <location evidence="1">Membrane</location>
        <topology evidence="1">Multi-pass membrane protein</topology>
    </subcellularLocation>
</comment>
<keyword evidence="5 7" id="KW-1133">Transmembrane helix</keyword>
<keyword evidence="9" id="KW-1185">Reference proteome</keyword>
<evidence type="ECO:0000256" key="1">
    <source>
        <dbReference type="ARBA" id="ARBA00004141"/>
    </source>
</evidence>
<evidence type="ECO:0000313" key="8">
    <source>
        <dbReference type="EMBL" id="WZN64129.1"/>
    </source>
</evidence>
<keyword evidence="3 7" id="KW-0812">Transmembrane</keyword>
<dbReference type="AlphaFoldDB" id="A0AAX4PEG6"/>
<dbReference type="Pfam" id="PF10251">
    <property type="entry name" value="PEN-2"/>
    <property type="match status" value="1"/>
</dbReference>
<evidence type="ECO:0000256" key="4">
    <source>
        <dbReference type="ARBA" id="ARBA00022976"/>
    </source>
</evidence>
<evidence type="ECO:0000256" key="6">
    <source>
        <dbReference type="ARBA" id="ARBA00023136"/>
    </source>
</evidence>
<dbReference type="GO" id="GO:0007219">
    <property type="term" value="P:Notch signaling pathway"/>
    <property type="evidence" value="ECO:0007669"/>
    <property type="project" value="UniProtKB-KW"/>
</dbReference>
<dbReference type="InterPro" id="IPR019379">
    <property type="entry name" value="Gamma_Secretase_Asp_P_PEN2"/>
</dbReference>
<evidence type="ECO:0000256" key="5">
    <source>
        <dbReference type="ARBA" id="ARBA00022989"/>
    </source>
</evidence>
<evidence type="ECO:0000256" key="2">
    <source>
        <dbReference type="ARBA" id="ARBA00009607"/>
    </source>
</evidence>
<protein>
    <submittedName>
        <fullName evidence="8">Presenilin enhancer-2 subunit of gamma secretase</fullName>
    </submittedName>
</protein>
<keyword evidence="4" id="KW-0914">Notch signaling pathway</keyword>
<evidence type="ECO:0000313" key="9">
    <source>
        <dbReference type="Proteomes" id="UP001472866"/>
    </source>
</evidence>
<dbReference type="EMBL" id="CP151509">
    <property type="protein sequence ID" value="WZN64129.1"/>
    <property type="molecule type" value="Genomic_DNA"/>
</dbReference>
<feature type="transmembrane region" description="Helical" evidence="7">
    <location>
        <begin position="67"/>
        <end position="86"/>
    </location>
</feature>